<evidence type="ECO:0000256" key="5">
    <source>
        <dbReference type="ARBA" id="ARBA00023136"/>
    </source>
</evidence>
<evidence type="ECO:0000256" key="2">
    <source>
        <dbReference type="ARBA" id="ARBA00022475"/>
    </source>
</evidence>
<dbReference type="PANTHER" id="PTHR39087:SF2">
    <property type="entry name" value="UPF0104 MEMBRANE PROTEIN MJ1595"/>
    <property type="match status" value="1"/>
</dbReference>
<evidence type="ECO:0000256" key="4">
    <source>
        <dbReference type="ARBA" id="ARBA00022989"/>
    </source>
</evidence>
<protein>
    <submittedName>
        <fullName evidence="7">Flippase-like domain-containing protein</fullName>
    </submittedName>
</protein>
<accession>A0ABX9A3Y7</accession>
<gene>
    <name evidence="7" type="ORF">K3136_04425</name>
</gene>
<feature type="transmembrane region" description="Helical" evidence="6">
    <location>
        <begin position="20"/>
        <end position="38"/>
    </location>
</feature>
<keyword evidence="3 6" id="KW-0812">Transmembrane</keyword>
<keyword evidence="8" id="KW-1185">Reference proteome</keyword>
<comment type="subcellular location">
    <subcellularLocation>
        <location evidence="1">Cell membrane</location>
        <topology evidence="1">Multi-pass membrane protein</topology>
    </subcellularLocation>
</comment>
<sequence length="336" mass="35081">MSGSVPSTGAADTVPPKRNLVRLAIGLALAGALLWWLFTSFSVLEADVWTSLGRHPWAIGAIAFATAFAMVLVSTIKWQMLLRRGAPDLARSVGFDRLFAYTAASSAIGQIVPPYIAGPAVRGMAMKSQHNAGFGRSAILAGYEQVFDVVTLVIGGIAALALLVGGIGGWAGVLAFAATLALASAAVYLLPERFRPARMAAVLPRRWSTTRRIKQSVEAGSAAGLDAPRLLGHLTALSSLRYGALVARTFGIGIFLLPMIPWQTIALGFGAVQMSALAALTPGNLGITELGWSAMTLVTDAATMGEFVAFALALRVSGLIASGALAVLSLLWLRRP</sequence>
<keyword evidence="4 6" id="KW-1133">Transmembrane helix</keyword>
<evidence type="ECO:0000256" key="3">
    <source>
        <dbReference type="ARBA" id="ARBA00022692"/>
    </source>
</evidence>
<feature type="transmembrane region" description="Helical" evidence="6">
    <location>
        <begin position="146"/>
        <end position="164"/>
    </location>
</feature>
<keyword evidence="2" id="KW-1003">Cell membrane</keyword>
<keyword evidence="5 6" id="KW-0472">Membrane</keyword>
<proteinExistence type="predicted"/>
<evidence type="ECO:0000256" key="6">
    <source>
        <dbReference type="SAM" id="Phobius"/>
    </source>
</evidence>
<reference evidence="7 8" key="1">
    <citation type="submission" date="2021-08" db="EMBL/GenBank/DDBJ databases">
        <title>Comparative Genomics Analysis of the Genus Qipengyuania Reveals Extensive Genetic Diversity and Metabolic Versatility, Including the Description of Fifteen Novel Species.</title>
        <authorList>
            <person name="Liu Y."/>
        </authorList>
    </citation>
    <scope>NUCLEOTIDE SEQUENCE [LARGE SCALE GENOMIC DNA]</scope>
    <source>
        <strain evidence="7 8">1NDH1</strain>
    </source>
</reference>
<dbReference type="PANTHER" id="PTHR39087">
    <property type="entry name" value="UPF0104 MEMBRANE PROTEIN MJ1595"/>
    <property type="match status" value="1"/>
</dbReference>
<feature type="transmembrane region" description="Helical" evidence="6">
    <location>
        <begin position="170"/>
        <end position="190"/>
    </location>
</feature>
<feature type="transmembrane region" description="Helical" evidence="6">
    <location>
        <begin position="307"/>
        <end position="333"/>
    </location>
</feature>
<dbReference type="EMBL" id="CP081294">
    <property type="protein sequence ID" value="QZD95963.1"/>
    <property type="molecule type" value="Genomic_DNA"/>
</dbReference>
<evidence type="ECO:0000313" key="7">
    <source>
        <dbReference type="EMBL" id="QZD95963.1"/>
    </source>
</evidence>
<dbReference type="Pfam" id="PF03706">
    <property type="entry name" value="LPG_synthase_TM"/>
    <property type="match status" value="1"/>
</dbReference>
<organism evidence="7 8">
    <name type="scientific">Qipengyuania gelatinilytica</name>
    <dbReference type="NCBI Taxonomy" id="2867231"/>
    <lineage>
        <taxon>Bacteria</taxon>
        <taxon>Pseudomonadati</taxon>
        <taxon>Pseudomonadota</taxon>
        <taxon>Alphaproteobacteria</taxon>
        <taxon>Sphingomonadales</taxon>
        <taxon>Erythrobacteraceae</taxon>
        <taxon>Qipengyuania</taxon>
    </lineage>
</organism>
<dbReference type="Proteomes" id="UP000824321">
    <property type="component" value="Chromosome"/>
</dbReference>
<name>A0ABX9A3Y7_9SPHN</name>
<evidence type="ECO:0000256" key="1">
    <source>
        <dbReference type="ARBA" id="ARBA00004651"/>
    </source>
</evidence>
<feature type="transmembrane region" description="Helical" evidence="6">
    <location>
        <begin position="58"/>
        <end position="76"/>
    </location>
</feature>
<evidence type="ECO:0000313" key="8">
    <source>
        <dbReference type="Proteomes" id="UP000824321"/>
    </source>
</evidence>
<dbReference type="RefSeq" id="WP_221431688.1">
    <property type="nucleotide sequence ID" value="NZ_CP081294.1"/>
</dbReference>
<dbReference type="InterPro" id="IPR022791">
    <property type="entry name" value="L-PG_synthase/AglD"/>
</dbReference>